<keyword evidence="3" id="KW-1185">Reference proteome</keyword>
<comment type="caution">
    <text evidence="2">The sequence shown here is derived from an EMBL/GenBank/DDBJ whole genome shotgun (WGS) entry which is preliminary data.</text>
</comment>
<name>A0ABP9VI70_9DEIO</name>
<evidence type="ECO:0000313" key="3">
    <source>
        <dbReference type="Proteomes" id="UP001458946"/>
    </source>
</evidence>
<gene>
    <name evidence="2" type="ORF">Dxin01_04121</name>
</gene>
<organism evidence="2 3">
    <name type="scientific">Deinococcus xinjiangensis</name>
    <dbReference type="NCBI Taxonomy" id="457454"/>
    <lineage>
        <taxon>Bacteria</taxon>
        <taxon>Thermotogati</taxon>
        <taxon>Deinococcota</taxon>
        <taxon>Deinococci</taxon>
        <taxon>Deinococcales</taxon>
        <taxon>Deinococcaceae</taxon>
        <taxon>Deinococcus</taxon>
    </lineage>
</organism>
<protein>
    <submittedName>
        <fullName evidence="2">Uncharacterized protein</fullName>
    </submittedName>
</protein>
<evidence type="ECO:0000256" key="1">
    <source>
        <dbReference type="SAM" id="SignalP"/>
    </source>
</evidence>
<proteinExistence type="predicted"/>
<reference evidence="2 3" key="1">
    <citation type="submission" date="2024-02" db="EMBL/GenBank/DDBJ databases">
        <title>Deinococcus xinjiangensis NBRC 107630.</title>
        <authorList>
            <person name="Ichikawa N."/>
            <person name="Katano-Makiyama Y."/>
            <person name="Hidaka K."/>
        </authorList>
    </citation>
    <scope>NUCLEOTIDE SEQUENCE [LARGE SCALE GENOMIC DNA]</scope>
    <source>
        <strain evidence="2 3">NBRC 107630</strain>
    </source>
</reference>
<keyword evidence="1" id="KW-0732">Signal</keyword>
<dbReference type="EMBL" id="BAABRN010000111">
    <property type="protein sequence ID" value="GAA5504351.1"/>
    <property type="molecule type" value="Genomic_DNA"/>
</dbReference>
<dbReference type="RefSeq" id="WP_353544311.1">
    <property type="nucleotide sequence ID" value="NZ_BAABRN010000111.1"/>
</dbReference>
<feature type="chain" id="PRO_5045746515" evidence="1">
    <location>
        <begin position="20"/>
        <end position="237"/>
    </location>
</feature>
<evidence type="ECO:0000313" key="2">
    <source>
        <dbReference type="EMBL" id="GAA5504351.1"/>
    </source>
</evidence>
<dbReference type="Proteomes" id="UP001458946">
    <property type="component" value="Unassembled WGS sequence"/>
</dbReference>
<accession>A0ABP9VI70</accession>
<sequence>MRKMALLFAALASTSGALTVDRTSYSVTANPQQGFKLRAWFNLAAEFPKDERNVLLEFKCNLGKQGAVSFLKPDPRYQWGDEVDQQSILKKYVSGGQFRDGTLSASCLDQKLVVNAGTGVALRKAFPDEKESLELLQFRQSLDMRRDMIFNPSGMTLFDVPIHLQGNLFSAPDTAPGVAIGVNQGGAVQSVAIGAKSTPVKINPAKPYTVHVVLGGLWYNLTFSGGQVTAWKSSTAP</sequence>
<feature type="signal peptide" evidence="1">
    <location>
        <begin position="1"/>
        <end position="19"/>
    </location>
</feature>